<reference evidence="2" key="1">
    <citation type="journal article" date="2019" name="Int. J. Syst. Evol. Microbiol.">
        <title>The Global Catalogue of Microorganisms (GCM) 10K type strain sequencing project: providing services to taxonomists for standard genome sequencing and annotation.</title>
        <authorList>
            <consortium name="The Broad Institute Genomics Platform"/>
            <consortium name="The Broad Institute Genome Sequencing Center for Infectious Disease"/>
            <person name="Wu L."/>
            <person name="Ma J."/>
        </authorList>
    </citation>
    <scope>NUCLEOTIDE SEQUENCE [LARGE SCALE GENOMIC DNA]</scope>
    <source>
        <strain evidence="2">CGMCC 4.7241</strain>
    </source>
</reference>
<sequence>MQQLVLGSDRAGVESHALLDKLAAMGVARRGAQLAPRSDATPIEPGPAPGAVVSADLARLLDEMLATEDAGLLYEWCTVVRTAGLVAAPRHLPDLLSVGNARPAFRDVLGAVVGERGVWLAKVRPVWSWAAVQAELALIPDRDRLAEQFAEERRSADRKALLTALEPVTKEDESFLEDALDDRAVEVRGEAFRLLRQLSGTALERRTRLRLREGLTVMDGALEVLPGGPYARRETPNDEARDLGGQRTAVGSIATRLRGAASCLAPEAWAKLLDRSDDEVVQLVGASRWSVPLASGMLLGLPKSAEPARWATELVGVLLDSDVLAALRSLPAAAGAHVLAALAANPDRGALESAAELVTGPWSEDTTLAVLRRLYESPDARWRANRPPDVLIRRGSVDLLTQYWPHLAERWPEHGRHEYVLNLRRTLYGSVAVTQNGAYE</sequence>
<dbReference type="Proteomes" id="UP001595699">
    <property type="component" value="Unassembled WGS sequence"/>
</dbReference>
<dbReference type="InterPro" id="IPR043746">
    <property type="entry name" value="DUF5691"/>
</dbReference>
<proteinExistence type="predicted"/>
<protein>
    <submittedName>
        <fullName evidence="1">DUF5691 domain-containing protein</fullName>
    </submittedName>
</protein>
<evidence type="ECO:0000313" key="2">
    <source>
        <dbReference type="Proteomes" id="UP001595699"/>
    </source>
</evidence>
<gene>
    <name evidence="1" type="ORF">ACFOUW_39485</name>
</gene>
<keyword evidence="2" id="KW-1185">Reference proteome</keyword>
<dbReference type="EMBL" id="JBHRZH010000062">
    <property type="protein sequence ID" value="MFC3766965.1"/>
    <property type="molecule type" value="Genomic_DNA"/>
</dbReference>
<comment type="caution">
    <text evidence="1">The sequence shown here is derived from an EMBL/GenBank/DDBJ whole genome shotgun (WGS) entry which is preliminary data.</text>
</comment>
<evidence type="ECO:0000313" key="1">
    <source>
        <dbReference type="EMBL" id="MFC3766965.1"/>
    </source>
</evidence>
<organism evidence="1 2">
    <name type="scientific">Tenggerimyces flavus</name>
    <dbReference type="NCBI Taxonomy" id="1708749"/>
    <lineage>
        <taxon>Bacteria</taxon>
        <taxon>Bacillati</taxon>
        <taxon>Actinomycetota</taxon>
        <taxon>Actinomycetes</taxon>
        <taxon>Propionibacteriales</taxon>
        <taxon>Nocardioidaceae</taxon>
        <taxon>Tenggerimyces</taxon>
    </lineage>
</organism>
<dbReference type="RefSeq" id="WP_205115827.1">
    <property type="nucleotide sequence ID" value="NZ_JBHRZH010000062.1"/>
</dbReference>
<name>A0ABV7YSS6_9ACTN</name>
<accession>A0ABV7YSS6</accession>
<dbReference type="Pfam" id="PF18944">
    <property type="entry name" value="DUF5691"/>
    <property type="match status" value="2"/>
</dbReference>